<dbReference type="InterPro" id="IPR045051">
    <property type="entry name" value="SBT"/>
</dbReference>
<dbReference type="Pfam" id="PF17766">
    <property type="entry name" value="fn3_6"/>
    <property type="match status" value="1"/>
</dbReference>
<reference evidence="6 7" key="3">
    <citation type="journal article" date="2013" name="Rice">
        <title>Improvement of the Oryza sativa Nipponbare reference genome using next generation sequence and optical map data.</title>
        <authorList>
            <person name="Kawahara Y."/>
            <person name="de la Bastide M."/>
            <person name="Hamilton J.P."/>
            <person name="Kanamori H."/>
            <person name="McCombie W.R."/>
            <person name="Ouyang S."/>
            <person name="Schwartz D.C."/>
            <person name="Tanaka T."/>
            <person name="Wu J."/>
            <person name="Zhou S."/>
            <person name="Childs K.L."/>
            <person name="Davidson R.M."/>
            <person name="Lin H."/>
            <person name="Quesada-Ocampo L."/>
            <person name="Vaillancourt B."/>
            <person name="Sakai H."/>
            <person name="Lee S.S."/>
            <person name="Kim J."/>
            <person name="Numa H."/>
            <person name="Itoh T."/>
            <person name="Buell C.R."/>
            <person name="Matsumoto T."/>
        </authorList>
    </citation>
    <scope>NUCLEOTIDE SEQUENCE [LARGE SCALE GENOMIC DNA]</scope>
    <source>
        <strain evidence="7">cv. Nipponbare</strain>
    </source>
</reference>
<dbReference type="EMBL" id="AP014960">
    <property type="protein sequence ID" value="BAS87650.1"/>
    <property type="molecule type" value="Genomic_DNA"/>
</dbReference>
<comment type="similarity">
    <text evidence="1 3">Belongs to the peptidase S8 family.</text>
</comment>
<dbReference type="PROSITE" id="PS51892">
    <property type="entry name" value="SUBTILASE"/>
    <property type="match status" value="1"/>
</dbReference>
<dbReference type="Gramene" id="Os04t0121200-00">
    <property type="protein sequence ID" value="Os04t0121200-00"/>
    <property type="gene ID" value="Os04g0121200"/>
</dbReference>
<protein>
    <submittedName>
        <fullName evidence="6">Os04g0121200 protein</fullName>
    </submittedName>
</protein>
<evidence type="ECO:0000256" key="2">
    <source>
        <dbReference type="ARBA" id="ARBA00022729"/>
    </source>
</evidence>
<dbReference type="Gene3D" id="2.60.40.2310">
    <property type="match status" value="1"/>
</dbReference>
<dbReference type="GO" id="GO:0006508">
    <property type="term" value="P:proteolysis"/>
    <property type="evidence" value="ECO:0007669"/>
    <property type="project" value="InterPro"/>
</dbReference>
<reference evidence="6 7" key="2">
    <citation type="journal article" date="2013" name="Plant Cell Physiol.">
        <title>Rice Annotation Project Database (RAP-DB): an integrative and interactive database for rice genomics.</title>
        <authorList>
            <person name="Sakai H."/>
            <person name="Lee S.S."/>
            <person name="Tanaka T."/>
            <person name="Numa H."/>
            <person name="Kim J."/>
            <person name="Kawahara Y."/>
            <person name="Wakimoto H."/>
            <person name="Yang C.C."/>
            <person name="Iwamoto M."/>
            <person name="Abe T."/>
            <person name="Yamada Y."/>
            <person name="Muto A."/>
            <person name="Inokuchi H."/>
            <person name="Ikemura T."/>
            <person name="Matsumoto T."/>
            <person name="Sasaki T."/>
            <person name="Itoh T."/>
        </authorList>
    </citation>
    <scope>NUCLEOTIDE SEQUENCE [LARGE SCALE GENOMIC DNA]</scope>
    <source>
        <strain evidence="7">cv. Nipponbare</strain>
    </source>
</reference>
<gene>
    <name evidence="6" type="ordered locus">Os04g0121200</name>
    <name evidence="6" type="ORF">OSNPB_040121200</name>
</gene>
<dbReference type="eggNOG" id="ENOG502R8FD">
    <property type="taxonomic scope" value="Eukaryota"/>
</dbReference>
<dbReference type="FunCoup" id="A0A0P0W6V1">
    <property type="interactions" value="1"/>
</dbReference>
<feature type="domain" description="Subtilisin-like protease fibronectin type-III" evidence="5">
    <location>
        <begin position="130"/>
        <end position="210"/>
    </location>
</feature>
<dbReference type="InterPro" id="IPR000209">
    <property type="entry name" value="Peptidase_S8/S53_dom"/>
</dbReference>
<dbReference type="GO" id="GO:0004252">
    <property type="term" value="F:serine-type endopeptidase activity"/>
    <property type="evidence" value="ECO:0007669"/>
    <property type="project" value="InterPro"/>
</dbReference>
<dbReference type="Pfam" id="PF00082">
    <property type="entry name" value="Peptidase_S8"/>
    <property type="match status" value="1"/>
</dbReference>
<organism evidence="6 7">
    <name type="scientific">Oryza sativa subsp. japonica</name>
    <name type="common">Rice</name>
    <dbReference type="NCBI Taxonomy" id="39947"/>
    <lineage>
        <taxon>Eukaryota</taxon>
        <taxon>Viridiplantae</taxon>
        <taxon>Streptophyta</taxon>
        <taxon>Embryophyta</taxon>
        <taxon>Tracheophyta</taxon>
        <taxon>Spermatophyta</taxon>
        <taxon>Magnoliopsida</taxon>
        <taxon>Liliopsida</taxon>
        <taxon>Poales</taxon>
        <taxon>Poaceae</taxon>
        <taxon>BOP clade</taxon>
        <taxon>Oryzoideae</taxon>
        <taxon>Oryzeae</taxon>
        <taxon>Oryzinae</taxon>
        <taxon>Oryza</taxon>
        <taxon>Oryza sativa</taxon>
    </lineage>
</organism>
<dbReference type="InParanoid" id="A0A0P0W6V1"/>
<dbReference type="OMA" id="AGICDHP"/>
<dbReference type="SUPFAM" id="SSF52743">
    <property type="entry name" value="Subtilisin-like"/>
    <property type="match status" value="1"/>
</dbReference>
<dbReference type="AlphaFoldDB" id="A0A0P0W6V1"/>
<evidence type="ECO:0000256" key="3">
    <source>
        <dbReference type="PROSITE-ProRule" id="PRU01240"/>
    </source>
</evidence>
<accession>A0A0P0W6V1</accession>
<evidence type="ECO:0000259" key="5">
    <source>
        <dbReference type="Pfam" id="PF17766"/>
    </source>
</evidence>
<feature type="non-terminal residue" evidence="6">
    <location>
        <position position="1"/>
    </location>
</feature>
<dbReference type="SMR" id="A0A0P0W6V1"/>
<name>A0A0P0W6V1_ORYSJ</name>
<comment type="caution">
    <text evidence="3">Lacks conserved residue(s) required for the propagation of feature annotation.</text>
</comment>
<keyword evidence="7" id="KW-1185">Reference proteome</keyword>
<dbReference type="Proteomes" id="UP000059680">
    <property type="component" value="Chromosome 4"/>
</dbReference>
<evidence type="ECO:0000313" key="7">
    <source>
        <dbReference type="Proteomes" id="UP000059680"/>
    </source>
</evidence>
<evidence type="ECO:0000256" key="1">
    <source>
        <dbReference type="ARBA" id="ARBA00011073"/>
    </source>
</evidence>
<evidence type="ECO:0000313" key="6">
    <source>
        <dbReference type="EMBL" id="BAS87650.1"/>
    </source>
</evidence>
<dbReference type="InterPro" id="IPR041469">
    <property type="entry name" value="Subtilisin-like_FN3"/>
</dbReference>
<sequence length="216" mass="23707">RLYQSPKAYIDASNPYHFDSGISMSCPHVSGIIVLLKSLHPKWSTAALKSAIMTAAFSYDNNGTPIQANGKIPKIADRFNYGAGFVNPNMAADPGLIYDIEPSDYFKFFNCMGGLGSRDNCTTVKESIADLNLPSIAIPNLRTFQAMTRSVTNVDQVNAVYKAFLQPPTGVEMAVDPSVLVFSEEKKVLSFKVNFKAMRRSIQGDYIFGSPLQFAL</sequence>
<reference evidence="7" key="1">
    <citation type="journal article" date="2005" name="Nature">
        <title>The map-based sequence of the rice genome.</title>
        <authorList>
            <consortium name="International rice genome sequencing project (IRGSP)"/>
            <person name="Matsumoto T."/>
            <person name="Wu J."/>
            <person name="Kanamori H."/>
            <person name="Katayose Y."/>
            <person name="Fujisawa M."/>
            <person name="Namiki N."/>
            <person name="Mizuno H."/>
            <person name="Yamamoto K."/>
            <person name="Antonio B.A."/>
            <person name="Baba T."/>
            <person name="Sakata K."/>
            <person name="Nagamura Y."/>
            <person name="Aoki H."/>
            <person name="Arikawa K."/>
            <person name="Arita K."/>
            <person name="Bito T."/>
            <person name="Chiden Y."/>
            <person name="Fujitsuka N."/>
            <person name="Fukunaka R."/>
            <person name="Hamada M."/>
            <person name="Harada C."/>
            <person name="Hayashi A."/>
            <person name="Hijishita S."/>
            <person name="Honda M."/>
            <person name="Hosokawa S."/>
            <person name="Ichikawa Y."/>
            <person name="Idonuma A."/>
            <person name="Iijima M."/>
            <person name="Ikeda M."/>
            <person name="Ikeno M."/>
            <person name="Ito K."/>
            <person name="Ito S."/>
            <person name="Ito T."/>
            <person name="Ito Y."/>
            <person name="Ito Y."/>
            <person name="Iwabuchi A."/>
            <person name="Kamiya K."/>
            <person name="Karasawa W."/>
            <person name="Kurita K."/>
            <person name="Katagiri S."/>
            <person name="Kikuta A."/>
            <person name="Kobayashi H."/>
            <person name="Kobayashi N."/>
            <person name="Machita K."/>
            <person name="Maehara T."/>
            <person name="Masukawa M."/>
            <person name="Mizubayashi T."/>
            <person name="Mukai Y."/>
            <person name="Nagasaki H."/>
            <person name="Nagata Y."/>
            <person name="Naito S."/>
            <person name="Nakashima M."/>
            <person name="Nakama Y."/>
            <person name="Nakamichi Y."/>
            <person name="Nakamura M."/>
            <person name="Meguro A."/>
            <person name="Negishi M."/>
            <person name="Ohta I."/>
            <person name="Ohta T."/>
            <person name="Okamoto M."/>
            <person name="Ono N."/>
            <person name="Saji S."/>
            <person name="Sakaguchi M."/>
            <person name="Sakai K."/>
            <person name="Shibata M."/>
            <person name="Shimokawa T."/>
            <person name="Song J."/>
            <person name="Takazaki Y."/>
            <person name="Terasawa K."/>
            <person name="Tsugane M."/>
            <person name="Tsuji K."/>
            <person name="Ueda S."/>
            <person name="Waki K."/>
            <person name="Yamagata H."/>
            <person name="Yamamoto M."/>
            <person name="Yamamoto S."/>
            <person name="Yamane H."/>
            <person name="Yoshiki S."/>
            <person name="Yoshihara R."/>
            <person name="Yukawa K."/>
            <person name="Zhong H."/>
            <person name="Yano M."/>
            <person name="Yuan Q."/>
            <person name="Ouyang S."/>
            <person name="Liu J."/>
            <person name="Jones K.M."/>
            <person name="Gansberger K."/>
            <person name="Moffat K."/>
            <person name="Hill J."/>
            <person name="Bera J."/>
            <person name="Fadrosh D."/>
            <person name="Jin S."/>
            <person name="Johri S."/>
            <person name="Kim M."/>
            <person name="Overton L."/>
            <person name="Reardon M."/>
            <person name="Tsitrin T."/>
            <person name="Vuong H."/>
            <person name="Weaver B."/>
            <person name="Ciecko A."/>
            <person name="Tallon L."/>
            <person name="Jackson J."/>
            <person name="Pai G."/>
            <person name="Aken S.V."/>
            <person name="Utterback T."/>
            <person name="Reidmuller S."/>
            <person name="Feldblyum T."/>
            <person name="Hsiao J."/>
            <person name="Zismann V."/>
            <person name="Iobst S."/>
            <person name="de Vazeille A.R."/>
            <person name="Buell C.R."/>
            <person name="Ying K."/>
            <person name="Li Y."/>
            <person name="Lu T."/>
            <person name="Huang Y."/>
            <person name="Zhao Q."/>
            <person name="Feng Q."/>
            <person name="Zhang L."/>
            <person name="Zhu J."/>
            <person name="Weng Q."/>
            <person name="Mu J."/>
            <person name="Lu Y."/>
            <person name="Fan D."/>
            <person name="Liu Y."/>
            <person name="Guan J."/>
            <person name="Zhang Y."/>
            <person name="Yu S."/>
            <person name="Liu X."/>
            <person name="Zhang Y."/>
            <person name="Hong G."/>
            <person name="Han B."/>
            <person name="Choisne N."/>
            <person name="Demange N."/>
            <person name="Orjeda G."/>
            <person name="Samain S."/>
            <person name="Cattolico L."/>
            <person name="Pelletier E."/>
            <person name="Couloux A."/>
            <person name="Segurens B."/>
            <person name="Wincker P."/>
            <person name="D'Hont A."/>
            <person name="Scarpelli C."/>
            <person name="Weissenbach J."/>
            <person name="Salanoubat M."/>
            <person name="Quetier F."/>
            <person name="Yu Y."/>
            <person name="Kim H.R."/>
            <person name="Rambo T."/>
            <person name="Currie J."/>
            <person name="Collura K."/>
            <person name="Luo M."/>
            <person name="Yang T."/>
            <person name="Ammiraju J.S.S."/>
            <person name="Engler F."/>
            <person name="Soderlund C."/>
            <person name="Wing R.A."/>
            <person name="Palmer L.E."/>
            <person name="de la Bastide M."/>
            <person name="Spiegel L."/>
            <person name="Nascimento L."/>
            <person name="Zutavern T."/>
            <person name="O'Shaughnessy A."/>
            <person name="Dike S."/>
            <person name="Dedhia N."/>
            <person name="Preston R."/>
            <person name="Balija V."/>
            <person name="McCombie W.R."/>
            <person name="Chow T."/>
            <person name="Chen H."/>
            <person name="Chung M."/>
            <person name="Chen C."/>
            <person name="Shaw J."/>
            <person name="Wu H."/>
            <person name="Hsiao K."/>
            <person name="Chao Y."/>
            <person name="Chu M."/>
            <person name="Cheng C."/>
            <person name="Hour A."/>
            <person name="Lee P."/>
            <person name="Lin S."/>
            <person name="Lin Y."/>
            <person name="Liou J."/>
            <person name="Liu S."/>
            <person name="Hsing Y."/>
            <person name="Raghuvanshi S."/>
            <person name="Mohanty A."/>
            <person name="Bharti A.K."/>
            <person name="Gaur A."/>
            <person name="Gupta V."/>
            <person name="Kumar D."/>
            <person name="Ravi V."/>
            <person name="Vij S."/>
            <person name="Kapur A."/>
            <person name="Khurana P."/>
            <person name="Khurana P."/>
            <person name="Khurana J.P."/>
            <person name="Tyagi A.K."/>
            <person name="Gaikwad K."/>
            <person name="Singh A."/>
            <person name="Dalal V."/>
            <person name="Srivastava S."/>
            <person name="Dixit A."/>
            <person name="Pal A.K."/>
            <person name="Ghazi I.A."/>
            <person name="Yadav M."/>
            <person name="Pandit A."/>
            <person name="Bhargava A."/>
            <person name="Sureshbabu K."/>
            <person name="Batra K."/>
            <person name="Sharma T.R."/>
            <person name="Mohapatra T."/>
            <person name="Singh N.K."/>
            <person name="Messing J."/>
            <person name="Nelson A.B."/>
            <person name="Fuks G."/>
            <person name="Kavchok S."/>
            <person name="Keizer G."/>
            <person name="Linton E."/>
            <person name="Llaca V."/>
            <person name="Song R."/>
            <person name="Tanyolac B."/>
            <person name="Young S."/>
            <person name="Ho-Il K."/>
            <person name="Hahn J.H."/>
            <person name="Sangsakoo G."/>
            <person name="Vanavichit A."/>
            <person name="de Mattos Luiz.A.T."/>
            <person name="Zimmer P.D."/>
            <person name="Malone G."/>
            <person name="Dellagostin O."/>
            <person name="de Oliveira A.C."/>
            <person name="Bevan M."/>
            <person name="Bancroft I."/>
            <person name="Minx P."/>
            <person name="Cordum H."/>
            <person name="Wilson R."/>
            <person name="Cheng Z."/>
            <person name="Jin W."/>
            <person name="Jiang J."/>
            <person name="Leong S.A."/>
            <person name="Iwama H."/>
            <person name="Gojobori T."/>
            <person name="Itoh T."/>
            <person name="Niimura Y."/>
            <person name="Fujii Y."/>
            <person name="Habara T."/>
            <person name="Sakai H."/>
            <person name="Sato Y."/>
            <person name="Wilson G."/>
            <person name="Kumar K."/>
            <person name="McCouch S."/>
            <person name="Juretic N."/>
            <person name="Hoen D."/>
            <person name="Wright S."/>
            <person name="Bruskiewich R."/>
            <person name="Bureau T."/>
            <person name="Miyao A."/>
            <person name="Hirochika H."/>
            <person name="Nishikawa T."/>
            <person name="Kadowaki K."/>
            <person name="Sugiura M."/>
            <person name="Burr B."/>
            <person name="Sasaki T."/>
        </authorList>
    </citation>
    <scope>NUCLEOTIDE SEQUENCE [LARGE SCALE GENOMIC DNA]</scope>
    <source>
        <strain evidence="7">cv. Nipponbare</strain>
    </source>
</reference>
<dbReference type="InterPro" id="IPR036852">
    <property type="entry name" value="Peptidase_S8/S53_dom_sf"/>
</dbReference>
<proteinExistence type="inferred from homology"/>
<keyword evidence="2" id="KW-0732">Signal</keyword>
<evidence type="ECO:0000259" key="4">
    <source>
        <dbReference type="Pfam" id="PF00082"/>
    </source>
</evidence>
<dbReference type="Gene3D" id="3.40.50.200">
    <property type="entry name" value="Peptidase S8/S53 domain"/>
    <property type="match status" value="1"/>
</dbReference>
<feature type="domain" description="Peptidase S8/S53" evidence="4">
    <location>
        <begin position="14"/>
        <end position="68"/>
    </location>
</feature>
<dbReference type="PANTHER" id="PTHR10795">
    <property type="entry name" value="PROPROTEIN CONVERTASE SUBTILISIN/KEXIN"/>
    <property type="match status" value="1"/>
</dbReference>
<dbReference type="STRING" id="39947.A0A0P0W6V1"/>
<dbReference type="PaxDb" id="39947-A0A0P0W6V1"/>